<dbReference type="GO" id="GO:0016125">
    <property type="term" value="P:sterol metabolic process"/>
    <property type="evidence" value="ECO:0007669"/>
    <property type="project" value="TreeGrafter"/>
</dbReference>
<keyword evidence="2" id="KW-0349">Heme</keyword>
<name>A0AAV1CFH6_OLDCO</name>
<dbReference type="InterPro" id="IPR036396">
    <property type="entry name" value="Cyt_P450_sf"/>
</dbReference>
<keyword evidence="5" id="KW-0408">Iron</keyword>
<keyword evidence="8" id="KW-1185">Reference proteome</keyword>
<dbReference type="PANTHER" id="PTHR24286">
    <property type="entry name" value="CYTOCHROME P450 26"/>
    <property type="match status" value="1"/>
</dbReference>
<dbReference type="GO" id="GO:0005506">
    <property type="term" value="F:iron ion binding"/>
    <property type="evidence" value="ECO:0007669"/>
    <property type="project" value="InterPro"/>
</dbReference>
<sequence length="262" mass="29184">MDMVDTLCLVISLIISALFALVLKLGTKPSGFGSGKKKGLPGTTGWPILGESLDYYSNFRNGKLEKFVTDRMANCSSNIFRTSFLGNSVVVFCTSEGNKFLFTNEQKLVQGWWPSAVNKIFHESGDKPVQHHSKTLRISLHSTIFRAEMLRKYVGSVDEIIKRHFQSHWDSKKEVVCGDLARKLLFTVASNMFYGIDDPGRIDRLTKGVEEIEVGIFSLPLNFPGTAFRRAIKSSNALVDEVEAIVKQRRIDISGSQGSAVK</sequence>
<evidence type="ECO:0000256" key="4">
    <source>
        <dbReference type="ARBA" id="ARBA00023002"/>
    </source>
</evidence>
<dbReference type="Proteomes" id="UP001161247">
    <property type="component" value="Chromosome 2"/>
</dbReference>
<evidence type="ECO:0000256" key="5">
    <source>
        <dbReference type="ARBA" id="ARBA00023004"/>
    </source>
</evidence>
<dbReference type="GO" id="GO:0016705">
    <property type="term" value="F:oxidoreductase activity, acting on paired donors, with incorporation or reduction of molecular oxygen"/>
    <property type="evidence" value="ECO:0007669"/>
    <property type="project" value="InterPro"/>
</dbReference>
<evidence type="ECO:0000256" key="1">
    <source>
        <dbReference type="ARBA" id="ARBA00010617"/>
    </source>
</evidence>
<evidence type="ECO:0000256" key="6">
    <source>
        <dbReference type="ARBA" id="ARBA00023033"/>
    </source>
</evidence>
<dbReference type="GO" id="GO:0020037">
    <property type="term" value="F:heme binding"/>
    <property type="evidence" value="ECO:0007669"/>
    <property type="project" value="InterPro"/>
</dbReference>
<dbReference type="AlphaFoldDB" id="A0AAV1CFH6"/>
<keyword evidence="6" id="KW-0503">Monooxygenase</keyword>
<evidence type="ECO:0000256" key="3">
    <source>
        <dbReference type="ARBA" id="ARBA00022723"/>
    </source>
</evidence>
<evidence type="ECO:0000313" key="8">
    <source>
        <dbReference type="Proteomes" id="UP001161247"/>
    </source>
</evidence>
<dbReference type="EMBL" id="OX459119">
    <property type="protein sequence ID" value="CAI9093690.1"/>
    <property type="molecule type" value="Genomic_DNA"/>
</dbReference>
<reference evidence="7" key="1">
    <citation type="submission" date="2023-03" db="EMBL/GenBank/DDBJ databases">
        <authorList>
            <person name="Julca I."/>
        </authorList>
    </citation>
    <scope>NUCLEOTIDE SEQUENCE</scope>
</reference>
<protein>
    <submittedName>
        <fullName evidence="7">OLC1v1029248C1</fullName>
    </submittedName>
</protein>
<gene>
    <name evidence="7" type="ORF">OLC1_LOCUS5035</name>
</gene>
<keyword evidence="4" id="KW-0560">Oxidoreductase</keyword>
<evidence type="ECO:0000256" key="2">
    <source>
        <dbReference type="ARBA" id="ARBA00022617"/>
    </source>
</evidence>
<proteinExistence type="inferred from homology"/>
<accession>A0AAV1CFH6</accession>
<dbReference type="PANTHER" id="PTHR24286:SF384">
    <property type="entry name" value="P450, PUTATIVE (EUROFUNG)-RELATED"/>
    <property type="match status" value="1"/>
</dbReference>
<comment type="similarity">
    <text evidence="1">Belongs to the cytochrome P450 family.</text>
</comment>
<dbReference type="Gene3D" id="1.10.630.10">
    <property type="entry name" value="Cytochrome P450"/>
    <property type="match status" value="1"/>
</dbReference>
<dbReference type="SUPFAM" id="SSF48264">
    <property type="entry name" value="Cytochrome P450"/>
    <property type="match status" value="1"/>
</dbReference>
<keyword evidence="3" id="KW-0479">Metal-binding</keyword>
<dbReference type="GO" id="GO:0004497">
    <property type="term" value="F:monooxygenase activity"/>
    <property type="evidence" value="ECO:0007669"/>
    <property type="project" value="UniProtKB-KW"/>
</dbReference>
<organism evidence="7 8">
    <name type="scientific">Oldenlandia corymbosa var. corymbosa</name>
    <dbReference type="NCBI Taxonomy" id="529605"/>
    <lineage>
        <taxon>Eukaryota</taxon>
        <taxon>Viridiplantae</taxon>
        <taxon>Streptophyta</taxon>
        <taxon>Embryophyta</taxon>
        <taxon>Tracheophyta</taxon>
        <taxon>Spermatophyta</taxon>
        <taxon>Magnoliopsida</taxon>
        <taxon>eudicotyledons</taxon>
        <taxon>Gunneridae</taxon>
        <taxon>Pentapetalae</taxon>
        <taxon>asterids</taxon>
        <taxon>lamiids</taxon>
        <taxon>Gentianales</taxon>
        <taxon>Rubiaceae</taxon>
        <taxon>Rubioideae</taxon>
        <taxon>Spermacoceae</taxon>
        <taxon>Hedyotis-Oldenlandia complex</taxon>
        <taxon>Oldenlandia</taxon>
    </lineage>
</organism>
<evidence type="ECO:0000313" key="7">
    <source>
        <dbReference type="EMBL" id="CAI9093690.1"/>
    </source>
</evidence>